<reference evidence="2" key="2">
    <citation type="submission" date="2021-04" db="EMBL/GenBank/DDBJ databases">
        <authorList>
            <person name="Gilroy R."/>
        </authorList>
    </citation>
    <scope>NUCLEOTIDE SEQUENCE</scope>
    <source>
        <strain evidence="2">Gambia15-2214</strain>
    </source>
</reference>
<comment type="caution">
    <text evidence="2">The sequence shown here is derived from an EMBL/GenBank/DDBJ whole genome shotgun (WGS) entry which is preliminary data.</text>
</comment>
<dbReference type="AlphaFoldDB" id="A0A9E2L198"/>
<proteinExistence type="predicted"/>
<feature type="transmembrane region" description="Helical" evidence="1">
    <location>
        <begin position="169"/>
        <end position="194"/>
    </location>
</feature>
<feature type="transmembrane region" description="Helical" evidence="1">
    <location>
        <begin position="126"/>
        <end position="148"/>
    </location>
</feature>
<keyword evidence="1" id="KW-0472">Membrane</keyword>
<evidence type="ECO:0000313" key="3">
    <source>
        <dbReference type="Proteomes" id="UP000823914"/>
    </source>
</evidence>
<sequence>MDSSVRAPKIPVVVGVYNYLIYLIAPVFFPVFVLTSRTLKQGDLVTFFTSIPFLIYVALALVTPTVLFFWIKAVFKKYDGSEKSVKKLNACAVLYTKFSIIFPILYVSVLNVWASLSVADSYLQVLALWMQAIGCVFIFSLALYVNFIQKFEKFLSFLPFRKEYQGLSIIARTVLSGFFVCCGILLITGAPALVNHPEISDYPLYYCLLYTSDAADDLAMCRSRGS</sequence>
<feature type="transmembrane region" description="Helical" evidence="1">
    <location>
        <begin position="53"/>
        <end position="71"/>
    </location>
</feature>
<keyword evidence="1" id="KW-1133">Transmembrane helix</keyword>
<gene>
    <name evidence="2" type="ORF">IAA16_00125</name>
</gene>
<evidence type="ECO:0000313" key="2">
    <source>
        <dbReference type="EMBL" id="MBU3848953.1"/>
    </source>
</evidence>
<dbReference type="EMBL" id="JAHLFV010000003">
    <property type="protein sequence ID" value="MBU3848953.1"/>
    <property type="molecule type" value="Genomic_DNA"/>
</dbReference>
<organism evidence="2 3">
    <name type="scientific">Candidatus Treponema excrementipullorum</name>
    <dbReference type="NCBI Taxonomy" id="2838768"/>
    <lineage>
        <taxon>Bacteria</taxon>
        <taxon>Pseudomonadati</taxon>
        <taxon>Spirochaetota</taxon>
        <taxon>Spirochaetia</taxon>
        <taxon>Spirochaetales</taxon>
        <taxon>Treponemataceae</taxon>
        <taxon>Treponema</taxon>
    </lineage>
</organism>
<keyword evidence="1" id="KW-0812">Transmembrane</keyword>
<reference evidence="2" key="1">
    <citation type="journal article" date="2021" name="PeerJ">
        <title>Extensive microbial diversity within the chicken gut microbiome revealed by metagenomics and culture.</title>
        <authorList>
            <person name="Gilroy R."/>
            <person name="Ravi A."/>
            <person name="Getino M."/>
            <person name="Pursley I."/>
            <person name="Horton D.L."/>
            <person name="Alikhan N.F."/>
            <person name="Baker D."/>
            <person name="Gharbi K."/>
            <person name="Hall N."/>
            <person name="Watson M."/>
            <person name="Adriaenssens E.M."/>
            <person name="Foster-Nyarko E."/>
            <person name="Jarju S."/>
            <person name="Secka A."/>
            <person name="Antonio M."/>
            <person name="Oren A."/>
            <person name="Chaudhuri R.R."/>
            <person name="La Ragione R."/>
            <person name="Hildebrand F."/>
            <person name="Pallen M.J."/>
        </authorList>
    </citation>
    <scope>NUCLEOTIDE SEQUENCE</scope>
    <source>
        <strain evidence="2">Gambia15-2214</strain>
    </source>
</reference>
<accession>A0A9E2L198</accession>
<name>A0A9E2L198_9SPIR</name>
<feature type="non-terminal residue" evidence="2">
    <location>
        <position position="226"/>
    </location>
</feature>
<feature type="transmembrane region" description="Helical" evidence="1">
    <location>
        <begin position="12"/>
        <end position="33"/>
    </location>
</feature>
<protein>
    <submittedName>
        <fullName evidence="2">Uncharacterized protein</fullName>
    </submittedName>
</protein>
<feature type="transmembrane region" description="Helical" evidence="1">
    <location>
        <begin position="92"/>
        <end position="114"/>
    </location>
</feature>
<dbReference type="Proteomes" id="UP000823914">
    <property type="component" value="Unassembled WGS sequence"/>
</dbReference>
<evidence type="ECO:0000256" key="1">
    <source>
        <dbReference type="SAM" id="Phobius"/>
    </source>
</evidence>